<reference evidence="1" key="1">
    <citation type="submission" date="2021-08" db="EMBL/GenBank/DDBJ databases">
        <title>WGS assembly of Ceratopteris richardii.</title>
        <authorList>
            <person name="Marchant D.B."/>
            <person name="Chen G."/>
            <person name="Jenkins J."/>
            <person name="Shu S."/>
            <person name="Leebens-Mack J."/>
            <person name="Grimwood J."/>
            <person name="Schmutz J."/>
            <person name="Soltis P."/>
            <person name="Soltis D."/>
            <person name="Chen Z.-H."/>
        </authorList>
    </citation>
    <scope>NUCLEOTIDE SEQUENCE</scope>
    <source>
        <strain evidence="1">Whitten #5841</strain>
        <tissue evidence="1">Leaf</tissue>
    </source>
</reference>
<accession>A0A8T2TNX5</accession>
<proteinExistence type="predicted"/>
<comment type="caution">
    <text evidence="1">The sequence shown here is derived from an EMBL/GenBank/DDBJ whole genome shotgun (WGS) entry which is preliminary data.</text>
</comment>
<name>A0A8T2TNX5_CERRI</name>
<protein>
    <submittedName>
        <fullName evidence="1">Uncharacterized protein</fullName>
    </submittedName>
</protein>
<dbReference type="EMBL" id="CM035417">
    <property type="protein sequence ID" value="KAH7423114.1"/>
    <property type="molecule type" value="Genomic_DNA"/>
</dbReference>
<dbReference type="Proteomes" id="UP000825935">
    <property type="component" value="Chromosome 12"/>
</dbReference>
<organism evidence="1 2">
    <name type="scientific">Ceratopteris richardii</name>
    <name type="common">Triangle waterfern</name>
    <dbReference type="NCBI Taxonomy" id="49495"/>
    <lineage>
        <taxon>Eukaryota</taxon>
        <taxon>Viridiplantae</taxon>
        <taxon>Streptophyta</taxon>
        <taxon>Embryophyta</taxon>
        <taxon>Tracheophyta</taxon>
        <taxon>Polypodiopsida</taxon>
        <taxon>Polypodiidae</taxon>
        <taxon>Polypodiales</taxon>
        <taxon>Pteridineae</taxon>
        <taxon>Pteridaceae</taxon>
        <taxon>Parkerioideae</taxon>
        <taxon>Ceratopteris</taxon>
    </lineage>
</organism>
<keyword evidence="2" id="KW-1185">Reference proteome</keyword>
<dbReference type="AlphaFoldDB" id="A0A8T2TNX5"/>
<sequence>MHSLPARANGAPCSIPPPCVNEYPEELCSFHCSAWNKVPQPRCEATLTSAISCQWTVQHHQFTPLCLLEHCRKLLGWYPCKTTKRNTDEKISWRPGEGDETYAIE</sequence>
<evidence type="ECO:0000313" key="2">
    <source>
        <dbReference type="Proteomes" id="UP000825935"/>
    </source>
</evidence>
<gene>
    <name evidence="1" type="ORF">KP509_12G039500</name>
</gene>
<evidence type="ECO:0000313" key="1">
    <source>
        <dbReference type="EMBL" id="KAH7423114.1"/>
    </source>
</evidence>